<dbReference type="OMA" id="EELMIFR"/>
<proteinExistence type="predicted"/>
<dbReference type="Proteomes" id="UP000324705">
    <property type="component" value="Chromosome 6B"/>
</dbReference>
<keyword evidence="2" id="KW-1185">Reference proteome</keyword>
<evidence type="ECO:0000313" key="1">
    <source>
        <dbReference type="EMBL" id="VAI63579.1"/>
    </source>
</evidence>
<dbReference type="EMBL" id="LT934122">
    <property type="protein sequence ID" value="VAI63579.1"/>
    <property type="molecule type" value="Genomic_DNA"/>
</dbReference>
<dbReference type="Gramene" id="TRITD6Bv1G224570.1">
    <property type="protein sequence ID" value="TRITD6Bv1G224570.1"/>
    <property type="gene ID" value="TRITD6Bv1G224570"/>
</dbReference>
<dbReference type="AlphaFoldDB" id="A0A9R0YXP3"/>
<dbReference type="PANTHER" id="PTHR36766">
    <property type="entry name" value="PLANT BROAD-SPECTRUM MILDEW RESISTANCE PROTEIN RPW8"/>
    <property type="match status" value="1"/>
</dbReference>
<name>A0A9R0YXP3_TRITD</name>
<protein>
    <submittedName>
        <fullName evidence="1">Uncharacterized protein</fullName>
    </submittedName>
</protein>
<sequence>MRPCFVGNLTCLKILSIGSGISLQYLQLDSCTALEDLEIKCCEQLVALEGMQSLGTLRSLVLHKNSILKSLQLYSCTSLERLEIDWCSSLVALEGLRSLVSLKHVVLFRSAALDSLATLESFEQIEGIPSHSYELFFPALESLKIDDLSLLNTSFCKGLICLRSLKLTFLNATKLIDEQERALLLLGSLQELCFVDCDDLVDLPAGLRGLPCLKALKIIGCISISGLPKEGLPLSLEELMIFRCSAELSKQCRLLATNKLEVEIDGDFVD</sequence>
<dbReference type="Gene3D" id="3.80.10.10">
    <property type="entry name" value="Ribonuclease Inhibitor"/>
    <property type="match status" value="2"/>
</dbReference>
<dbReference type="PANTHER" id="PTHR36766:SF64">
    <property type="entry name" value="OS12G0206100 PROTEIN"/>
    <property type="match status" value="1"/>
</dbReference>
<reference evidence="1 2" key="1">
    <citation type="submission" date="2017-09" db="EMBL/GenBank/DDBJ databases">
        <authorList>
            <consortium name="International Durum Wheat Genome Sequencing Consortium (IDWGSC)"/>
            <person name="Milanesi L."/>
        </authorList>
    </citation>
    <scope>NUCLEOTIDE SEQUENCE [LARGE SCALE GENOMIC DNA]</scope>
    <source>
        <strain evidence="2">cv. Svevo</strain>
    </source>
</reference>
<dbReference type="SUPFAM" id="SSF52058">
    <property type="entry name" value="L domain-like"/>
    <property type="match status" value="1"/>
</dbReference>
<accession>A0A9R0YXP3</accession>
<dbReference type="InterPro" id="IPR032675">
    <property type="entry name" value="LRR_dom_sf"/>
</dbReference>
<gene>
    <name evidence="1" type="ORF">TRITD_6Bv1G224570</name>
</gene>
<organism evidence="1 2">
    <name type="scientific">Triticum turgidum subsp. durum</name>
    <name type="common">Durum wheat</name>
    <name type="synonym">Triticum durum</name>
    <dbReference type="NCBI Taxonomy" id="4567"/>
    <lineage>
        <taxon>Eukaryota</taxon>
        <taxon>Viridiplantae</taxon>
        <taxon>Streptophyta</taxon>
        <taxon>Embryophyta</taxon>
        <taxon>Tracheophyta</taxon>
        <taxon>Spermatophyta</taxon>
        <taxon>Magnoliopsida</taxon>
        <taxon>Liliopsida</taxon>
        <taxon>Poales</taxon>
        <taxon>Poaceae</taxon>
        <taxon>BOP clade</taxon>
        <taxon>Pooideae</taxon>
        <taxon>Triticodae</taxon>
        <taxon>Triticeae</taxon>
        <taxon>Triticinae</taxon>
        <taxon>Triticum</taxon>
    </lineage>
</organism>
<evidence type="ECO:0000313" key="2">
    <source>
        <dbReference type="Proteomes" id="UP000324705"/>
    </source>
</evidence>